<evidence type="ECO:0000313" key="3">
    <source>
        <dbReference type="EMBL" id="WAH37184.1"/>
    </source>
</evidence>
<dbReference type="PANTHER" id="PTHR42915:SF1">
    <property type="entry name" value="PEPTIDOGLYCAN BETA-N-ACETYLMURAMIDASE NAMZ"/>
    <property type="match status" value="1"/>
</dbReference>
<protein>
    <submittedName>
        <fullName evidence="3">DUF1343 domain-containing protein</fullName>
    </submittedName>
</protein>
<feature type="domain" description="Peptidoglycan beta-N-acetylmuramidase NamZ N-terminal" evidence="1">
    <location>
        <begin position="22"/>
        <end position="223"/>
    </location>
</feature>
<dbReference type="EMBL" id="CP104064">
    <property type="protein sequence ID" value="WAH37184.1"/>
    <property type="molecule type" value="Genomic_DNA"/>
</dbReference>
<evidence type="ECO:0000259" key="2">
    <source>
        <dbReference type="Pfam" id="PF20732"/>
    </source>
</evidence>
<dbReference type="PIRSF" id="PIRSF016719">
    <property type="entry name" value="UCP016719"/>
    <property type="match status" value="1"/>
</dbReference>
<dbReference type="InterPro" id="IPR008302">
    <property type="entry name" value="NamZ"/>
</dbReference>
<dbReference type="Proteomes" id="UP001164803">
    <property type="component" value="Chromosome"/>
</dbReference>
<evidence type="ECO:0000259" key="1">
    <source>
        <dbReference type="Pfam" id="PF07075"/>
    </source>
</evidence>
<dbReference type="PANTHER" id="PTHR42915">
    <property type="entry name" value="HYPOTHETICAL 460 KDA PROTEIN IN FEUA-SIGW INTERGENIC REGION [PRECURSOR]"/>
    <property type="match status" value="1"/>
</dbReference>
<dbReference type="Pfam" id="PF20732">
    <property type="entry name" value="NamZ_C"/>
    <property type="match status" value="1"/>
</dbReference>
<dbReference type="Gene3D" id="3.90.1150.140">
    <property type="match status" value="1"/>
</dbReference>
<dbReference type="Gene3D" id="3.40.50.12170">
    <property type="entry name" value="Uncharacterised protein PF07075, DUF1343"/>
    <property type="match status" value="1"/>
</dbReference>
<dbReference type="Pfam" id="PF07075">
    <property type="entry name" value="NamZ_N"/>
    <property type="match status" value="1"/>
</dbReference>
<organism evidence="3 4">
    <name type="scientific">Alicyclobacillus dauci</name>
    <dbReference type="NCBI Taxonomy" id="1475485"/>
    <lineage>
        <taxon>Bacteria</taxon>
        <taxon>Bacillati</taxon>
        <taxon>Bacillota</taxon>
        <taxon>Bacilli</taxon>
        <taxon>Bacillales</taxon>
        <taxon>Alicyclobacillaceae</taxon>
        <taxon>Alicyclobacillus</taxon>
    </lineage>
</organism>
<dbReference type="InterPro" id="IPR048503">
    <property type="entry name" value="NamZ_C"/>
</dbReference>
<keyword evidence="4" id="KW-1185">Reference proteome</keyword>
<name>A0ABY6Z4I0_9BACL</name>
<evidence type="ECO:0000313" key="4">
    <source>
        <dbReference type="Proteomes" id="UP001164803"/>
    </source>
</evidence>
<feature type="domain" description="Peptidoglycan beta-N-acetylmuramidase NamZ C-terminal" evidence="2">
    <location>
        <begin position="227"/>
        <end position="383"/>
    </location>
</feature>
<accession>A0ABY6Z4I0</accession>
<proteinExistence type="predicted"/>
<dbReference type="InterPro" id="IPR048502">
    <property type="entry name" value="NamZ_N"/>
</dbReference>
<sequence length="387" mass="42802">MSQLGVEQLLQHRRDLLKGRRVGLVSNYTVTDSGFRPVIRLFAESDDWHLTKLFGPEHGVKNSAKEGEEVDTTVDEATGLPAYSLYGPHKKPTPEMLEGLDVLVIDLVDIGARYYTNMNTLAYCMEACGELGLPCVVPDRPNPINGVTREGNILDPAFTSFVGMHLIPNRHGLTMGELAGFINSRLPSPCELTVVEMTDWTRDMLLTDTGLPFVPSSPNTTSLDMALLYPGTCFFEGVNVSLGRGTVHPFEYVGAPYMKAHVLTDWFNAQEFPGVVARPIYFVPTYSQYTGELCEGISLHVTAARSMEPVRMGVVLLQGLAELYEQDFAFLGLDKTAKPFIDLLAGTSKLRTYVQAGRALDYLDEAEGDLEQFNQEIKPFELYATQG</sequence>
<gene>
    <name evidence="3" type="ORF">NZD86_01130</name>
</gene>
<dbReference type="RefSeq" id="WP_268044632.1">
    <property type="nucleotide sequence ID" value="NZ_CP104064.1"/>
</dbReference>
<reference evidence="3" key="1">
    <citation type="submission" date="2022-08" db="EMBL/GenBank/DDBJ databases">
        <title>Alicyclobacillus dauci DSM2870, complete genome.</title>
        <authorList>
            <person name="Wang Q."/>
            <person name="Cai R."/>
            <person name="Wang Z."/>
        </authorList>
    </citation>
    <scope>NUCLEOTIDE SEQUENCE</scope>
    <source>
        <strain evidence="3">DSM 28700</strain>
    </source>
</reference>